<comment type="caution">
    <text evidence="4">The sequence shown here is derived from an EMBL/GenBank/DDBJ whole genome shotgun (WGS) entry which is preliminary data.</text>
</comment>
<dbReference type="PANTHER" id="PTHR40763">
    <property type="entry name" value="MEMBRANE PROTEIN-RELATED"/>
    <property type="match status" value="1"/>
</dbReference>
<keyword evidence="5" id="KW-1185">Reference proteome</keyword>
<reference evidence="4 5" key="1">
    <citation type="submission" date="2021-03" db="EMBL/GenBank/DDBJ databases">
        <title>novel species isolated from a fishpond in China.</title>
        <authorList>
            <person name="Lu H."/>
            <person name="Cai Z."/>
        </authorList>
    </citation>
    <scope>NUCLEOTIDE SEQUENCE [LARGE SCALE GENOMIC DNA]</scope>
    <source>
        <strain evidence="4 5">YJ13C</strain>
    </source>
</reference>
<name>A0ABS3CF74_9BACT</name>
<feature type="region of interest" description="Disordered" evidence="1">
    <location>
        <begin position="124"/>
        <end position="148"/>
    </location>
</feature>
<feature type="domain" description="LiaF transmembrane" evidence="3">
    <location>
        <begin position="14"/>
        <end position="109"/>
    </location>
</feature>
<evidence type="ECO:0000259" key="3">
    <source>
        <dbReference type="Pfam" id="PF22570"/>
    </source>
</evidence>
<keyword evidence="2" id="KW-1133">Transmembrane helix</keyword>
<dbReference type="PANTHER" id="PTHR40763:SF5">
    <property type="entry name" value="MEMBRANE PROTEIN"/>
    <property type="match status" value="1"/>
</dbReference>
<keyword evidence="2" id="KW-0472">Membrane</keyword>
<evidence type="ECO:0000256" key="2">
    <source>
        <dbReference type="SAM" id="Phobius"/>
    </source>
</evidence>
<feature type="compositionally biased region" description="Low complexity" evidence="1">
    <location>
        <begin position="139"/>
        <end position="148"/>
    </location>
</feature>
<dbReference type="InterPro" id="IPR054331">
    <property type="entry name" value="LiaF_TM"/>
</dbReference>
<keyword evidence="2" id="KW-0812">Transmembrane</keyword>
<gene>
    <name evidence="4" type="ORF">J0A69_06950</name>
</gene>
<protein>
    <recommendedName>
        <fullName evidence="3">LiaF transmembrane domain-containing protein</fullName>
    </recommendedName>
</protein>
<dbReference type="Pfam" id="PF22570">
    <property type="entry name" value="LiaF-TM"/>
    <property type="match status" value="1"/>
</dbReference>
<feature type="transmembrane region" description="Helical" evidence="2">
    <location>
        <begin position="34"/>
        <end position="52"/>
    </location>
</feature>
<evidence type="ECO:0000313" key="5">
    <source>
        <dbReference type="Proteomes" id="UP000664480"/>
    </source>
</evidence>
<dbReference type="EMBL" id="JAFKCU010000002">
    <property type="protein sequence ID" value="MBN7815156.1"/>
    <property type="molecule type" value="Genomic_DNA"/>
</dbReference>
<evidence type="ECO:0000313" key="4">
    <source>
        <dbReference type="EMBL" id="MBN7815156.1"/>
    </source>
</evidence>
<sequence>MTRYSSPRNDGGIVFGFVILGIGVLLLLKKIGIFIPTWVLTWPMILIAIGLFTLIKHEFKSLFGAFILFLGTYFLLKNEFHLAFSLDRYIFPVGLIVLGLYLITKKKKEQDLIRNIKADWQKSRKSKVDQPIGGDTNESDSSSSTSSFSSSTASGAASNMGGTSFSDTLNIDAILSGVNKRILSKNLKGGKLTAAFGGIDLDLTQADIQGPITIQVDVIFGGMKILVPPHWDIRTEVSNIAAGIEDKRIYRDTAIDPEKVVILKGTVLFGGLEIKSF</sequence>
<organism evidence="4 5">
    <name type="scientific">Algoriphagus pacificus</name>
    <dbReference type="NCBI Taxonomy" id="2811234"/>
    <lineage>
        <taxon>Bacteria</taxon>
        <taxon>Pseudomonadati</taxon>
        <taxon>Bacteroidota</taxon>
        <taxon>Cytophagia</taxon>
        <taxon>Cytophagales</taxon>
        <taxon>Cyclobacteriaceae</taxon>
        <taxon>Algoriphagus</taxon>
    </lineage>
</organism>
<accession>A0ABS3CF74</accession>
<proteinExistence type="predicted"/>
<feature type="transmembrane region" description="Helical" evidence="2">
    <location>
        <begin position="88"/>
        <end position="104"/>
    </location>
</feature>
<evidence type="ECO:0000256" key="1">
    <source>
        <dbReference type="SAM" id="MobiDB-lite"/>
    </source>
</evidence>
<dbReference type="RefSeq" id="WP_206585849.1">
    <property type="nucleotide sequence ID" value="NZ_JAFKCU010000002.1"/>
</dbReference>
<feature type="transmembrane region" description="Helical" evidence="2">
    <location>
        <begin position="59"/>
        <end position="76"/>
    </location>
</feature>
<dbReference type="Proteomes" id="UP000664480">
    <property type="component" value="Unassembled WGS sequence"/>
</dbReference>
<feature type="transmembrane region" description="Helical" evidence="2">
    <location>
        <begin position="12"/>
        <end position="28"/>
    </location>
</feature>